<protein>
    <submittedName>
        <fullName evidence="3">Oxidoreductase</fullName>
    </submittedName>
</protein>
<dbReference type="InterPro" id="IPR036188">
    <property type="entry name" value="FAD/NAD-bd_sf"/>
</dbReference>
<dbReference type="NCBIfam" id="NF004833">
    <property type="entry name" value="PRK06185.1-1"/>
    <property type="match status" value="1"/>
</dbReference>
<gene>
    <name evidence="3" type="ORF">GCM10008096_12410</name>
</gene>
<sequence>MTTRQRTTCLIIGGGPAGMIAGLLLARSGVPVTVLEKHGDFLRDFRGDTVHPTTLELLDELGLFDAFDELPHSRIQEVNLPLAGGGTVRVGDLRRIRLKHPYIAMIPQWDFLNLVAAAGEREPNFTLRLRTEVTGLVFEGDQVVGARFQDDDGAGEVRAHLTLAADGRWSTAAHQASLPVRDFPVDADVWWFRLPTAEGGDRLIAESLLPRGIAGQLYVGIPRRGYLQVARIIPKGADGRLRAEGIDALRRDVAAAYPELPDAAAALDFGDVKLLDVRLTRLERWHAKGLLCIGDAAHAMSPIAGVGINLAIQDGVAAARMLARPLLAGTIGNRDVAAVQRRRTPPTVATQTMQRLLHRGLSRIMRDGVEFAAPKALARLVERFPALTAVPAYAAAVGLRPEHAPAAARRPPYRPEPGAHV</sequence>
<evidence type="ECO:0000313" key="4">
    <source>
        <dbReference type="Proteomes" id="UP000642819"/>
    </source>
</evidence>
<dbReference type="EMBL" id="BMXK01000005">
    <property type="protein sequence ID" value="GHD04762.1"/>
    <property type="molecule type" value="Genomic_DNA"/>
</dbReference>
<dbReference type="PANTHER" id="PTHR43476">
    <property type="entry name" value="3-(3-HYDROXY-PHENYL)PROPIONATE/3-HYDROXYCINNAMIC ACID HYDROXYLASE"/>
    <property type="match status" value="1"/>
</dbReference>
<dbReference type="SUPFAM" id="SSF51905">
    <property type="entry name" value="FAD/NAD(P)-binding domain"/>
    <property type="match status" value="1"/>
</dbReference>
<keyword evidence="4" id="KW-1185">Reference proteome</keyword>
<organism evidence="3 4">
    <name type="scientific">Zhihengliuella salsuginis</name>
    <dbReference type="NCBI Taxonomy" id="578222"/>
    <lineage>
        <taxon>Bacteria</taxon>
        <taxon>Bacillati</taxon>
        <taxon>Actinomycetota</taxon>
        <taxon>Actinomycetes</taxon>
        <taxon>Micrococcales</taxon>
        <taxon>Micrococcaceae</taxon>
        <taxon>Zhihengliuella</taxon>
    </lineage>
</organism>
<dbReference type="Proteomes" id="UP000642819">
    <property type="component" value="Unassembled WGS sequence"/>
</dbReference>
<dbReference type="PANTHER" id="PTHR43476:SF5">
    <property type="entry name" value="FAD-DEPENDENT MONOOXYGENASE"/>
    <property type="match status" value="1"/>
</dbReference>
<evidence type="ECO:0000313" key="3">
    <source>
        <dbReference type="EMBL" id="GHD04762.1"/>
    </source>
</evidence>
<comment type="caution">
    <text evidence="3">The sequence shown here is derived from an EMBL/GenBank/DDBJ whole genome shotgun (WGS) entry which is preliminary data.</text>
</comment>
<dbReference type="InterPro" id="IPR050631">
    <property type="entry name" value="PheA/TfdB_FAD_monoxygenase"/>
</dbReference>
<dbReference type="InterPro" id="IPR002938">
    <property type="entry name" value="FAD-bd"/>
</dbReference>
<dbReference type="Pfam" id="PF01494">
    <property type="entry name" value="FAD_binding_3"/>
    <property type="match status" value="1"/>
</dbReference>
<name>A0ABQ3GGC8_9MICC</name>
<dbReference type="PRINTS" id="PR00420">
    <property type="entry name" value="RNGMNOXGNASE"/>
</dbReference>
<proteinExistence type="predicted"/>
<keyword evidence="1" id="KW-0560">Oxidoreductase</keyword>
<dbReference type="Gene3D" id="3.50.50.60">
    <property type="entry name" value="FAD/NAD(P)-binding domain"/>
    <property type="match status" value="2"/>
</dbReference>
<accession>A0ABQ3GGC8</accession>
<evidence type="ECO:0000259" key="2">
    <source>
        <dbReference type="Pfam" id="PF01494"/>
    </source>
</evidence>
<reference evidence="4" key="1">
    <citation type="journal article" date="2019" name="Int. J. Syst. Evol. Microbiol.">
        <title>The Global Catalogue of Microorganisms (GCM) 10K type strain sequencing project: providing services to taxonomists for standard genome sequencing and annotation.</title>
        <authorList>
            <consortium name="The Broad Institute Genomics Platform"/>
            <consortium name="The Broad Institute Genome Sequencing Center for Infectious Disease"/>
            <person name="Wu L."/>
            <person name="Ma J."/>
        </authorList>
    </citation>
    <scope>NUCLEOTIDE SEQUENCE [LARGE SCALE GENOMIC DNA]</scope>
    <source>
        <strain evidence="4">KCTC 19466</strain>
    </source>
</reference>
<feature type="domain" description="FAD-binding" evidence="2">
    <location>
        <begin position="7"/>
        <end position="334"/>
    </location>
</feature>
<evidence type="ECO:0000256" key="1">
    <source>
        <dbReference type="ARBA" id="ARBA00023002"/>
    </source>
</evidence>
<dbReference type="RefSeq" id="WP_189349281.1">
    <property type="nucleotide sequence ID" value="NZ_BMXK01000005.1"/>
</dbReference>